<evidence type="ECO:0000313" key="1">
    <source>
        <dbReference type="Proteomes" id="UP000095287"/>
    </source>
</evidence>
<keyword evidence="1" id="KW-1185">Reference proteome</keyword>
<organism evidence="1 2">
    <name type="scientific">Steinernema glaseri</name>
    <dbReference type="NCBI Taxonomy" id="37863"/>
    <lineage>
        <taxon>Eukaryota</taxon>
        <taxon>Metazoa</taxon>
        <taxon>Ecdysozoa</taxon>
        <taxon>Nematoda</taxon>
        <taxon>Chromadorea</taxon>
        <taxon>Rhabditida</taxon>
        <taxon>Tylenchina</taxon>
        <taxon>Panagrolaimomorpha</taxon>
        <taxon>Strongyloidoidea</taxon>
        <taxon>Steinernematidae</taxon>
        <taxon>Steinernema</taxon>
    </lineage>
</organism>
<accession>A0A1I7YFR3</accession>
<evidence type="ECO:0000313" key="2">
    <source>
        <dbReference type="WBParaSite" id="L893_g1568.t1"/>
    </source>
</evidence>
<dbReference type="Proteomes" id="UP000095287">
    <property type="component" value="Unplaced"/>
</dbReference>
<reference evidence="2" key="1">
    <citation type="submission" date="2016-11" db="UniProtKB">
        <authorList>
            <consortium name="WormBaseParasite"/>
        </authorList>
    </citation>
    <scope>IDENTIFICATION</scope>
</reference>
<protein>
    <submittedName>
        <fullName evidence="2">DNA repair protein RecO</fullName>
    </submittedName>
</protein>
<name>A0A1I7YFR3_9BILA</name>
<proteinExistence type="predicted"/>
<sequence>MVRMVELSPVTDESVELVSLFGEGKAVALHTKRTSAKSTTKRIIIFKRAMTVQCRSDYISGISVYTSAALFEKR</sequence>
<dbReference type="AlphaFoldDB" id="A0A1I7YFR3"/>
<dbReference type="WBParaSite" id="L893_g1568.t1">
    <property type="protein sequence ID" value="L893_g1568.t1"/>
    <property type="gene ID" value="L893_g1568"/>
</dbReference>